<gene>
    <name evidence="2" type="ORF">COOX1_2474</name>
</gene>
<dbReference type="AlphaFoldDB" id="A0A6F9EB48"/>
<feature type="region of interest" description="Disordered" evidence="1">
    <location>
        <begin position="36"/>
        <end position="56"/>
    </location>
</feature>
<name>A0A6F9EB48_9BACL</name>
<protein>
    <submittedName>
        <fullName evidence="2">Uncharacterized protein</fullName>
    </submittedName>
</protein>
<accession>A0A6F9EB48</accession>
<evidence type="ECO:0000313" key="3">
    <source>
        <dbReference type="Proteomes" id="UP000502196"/>
    </source>
</evidence>
<evidence type="ECO:0000256" key="1">
    <source>
        <dbReference type="SAM" id="MobiDB-lite"/>
    </source>
</evidence>
<dbReference type="RefSeq" id="WP_170086031.1">
    <property type="nucleotide sequence ID" value="NZ_CP047971.1"/>
</dbReference>
<reference evidence="2 3" key="1">
    <citation type="submission" date="2020-04" db="EMBL/GenBank/DDBJ databases">
        <authorList>
            <person name="Hogendoorn C."/>
        </authorList>
    </citation>
    <scope>NUCLEOTIDE SEQUENCE [LARGE SCALE GENOMIC DNA]</scope>
    <source>
        <strain evidence="2">COOX1</strain>
    </source>
</reference>
<organism evidence="2 3">
    <name type="scientific">Kyrpidia spormannii</name>
    <dbReference type="NCBI Taxonomy" id="2055160"/>
    <lineage>
        <taxon>Bacteria</taxon>
        <taxon>Bacillati</taxon>
        <taxon>Bacillota</taxon>
        <taxon>Bacilli</taxon>
        <taxon>Bacillales</taxon>
        <taxon>Alicyclobacillaceae</taxon>
        <taxon>Kyrpidia</taxon>
    </lineage>
</organism>
<proteinExistence type="predicted"/>
<dbReference type="Proteomes" id="UP000502196">
    <property type="component" value="Chromosome"/>
</dbReference>
<evidence type="ECO:0000313" key="2">
    <source>
        <dbReference type="EMBL" id="CAB3394559.1"/>
    </source>
</evidence>
<dbReference type="EMBL" id="LR792683">
    <property type="protein sequence ID" value="CAB3394559.1"/>
    <property type="molecule type" value="Genomic_DNA"/>
</dbReference>
<sequence>MQGLGPGAQGGGSGVCGRGWMGIRYVQHGLERLDRRAERTGKAPRGTSLPERWFRH</sequence>